<dbReference type="Gene3D" id="1.10.510.10">
    <property type="entry name" value="Transferase(Phosphotransferase) domain 1"/>
    <property type="match status" value="1"/>
</dbReference>
<evidence type="ECO:0000259" key="2">
    <source>
        <dbReference type="PROSITE" id="PS50011"/>
    </source>
</evidence>
<dbReference type="FunFam" id="3.10.20.90:FF:000058">
    <property type="entry name" value="Octicosapeptide/phox/Bem1p domain kinase superfamily protein"/>
    <property type="match status" value="1"/>
</dbReference>
<feature type="compositionally biased region" description="Polar residues" evidence="1">
    <location>
        <begin position="11"/>
        <end position="23"/>
    </location>
</feature>
<evidence type="ECO:0000256" key="1">
    <source>
        <dbReference type="SAM" id="MobiDB-lite"/>
    </source>
</evidence>
<accession>A0AAE1WUI8</accession>
<dbReference type="SUPFAM" id="SSF56112">
    <property type="entry name" value="Protein kinase-like (PK-like)"/>
    <property type="match status" value="1"/>
</dbReference>
<dbReference type="SMART" id="SM00220">
    <property type="entry name" value="S_TKc"/>
    <property type="match status" value="1"/>
</dbReference>
<evidence type="ECO:0000313" key="3">
    <source>
        <dbReference type="EMBL" id="KAK4399539.1"/>
    </source>
</evidence>
<dbReference type="Proteomes" id="UP001289374">
    <property type="component" value="Unassembled WGS sequence"/>
</dbReference>
<organism evidence="3 4">
    <name type="scientific">Sesamum angolense</name>
    <dbReference type="NCBI Taxonomy" id="2727404"/>
    <lineage>
        <taxon>Eukaryota</taxon>
        <taxon>Viridiplantae</taxon>
        <taxon>Streptophyta</taxon>
        <taxon>Embryophyta</taxon>
        <taxon>Tracheophyta</taxon>
        <taxon>Spermatophyta</taxon>
        <taxon>Magnoliopsida</taxon>
        <taxon>eudicotyledons</taxon>
        <taxon>Gunneridae</taxon>
        <taxon>Pentapetalae</taxon>
        <taxon>asterids</taxon>
        <taxon>lamiids</taxon>
        <taxon>Lamiales</taxon>
        <taxon>Pedaliaceae</taxon>
        <taxon>Sesamum</taxon>
    </lineage>
</organism>
<feature type="compositionally biased region" description="Polar residues" evidence="1">
    <location>
        <begin position="36"/>
        <end position="45"/>
    </location>
</feature>
<dbReference type="GO" id="GO:0005737">
    <property type="term" value="C:cytoplasm"/>
    <property type="evidence" value="ECO:0007669"/>
    <property type="project" value="TreeGrafter"/>
</dbReference>
<keyword evidence="3" id="KW-0808">Transferase</keyword>
<reference evidence="3" key="2">
    <citation type="journal article" date="2024" name="Plant">
        <title>Genomic evolution and insights into agronomic trait innovations of Sesamum species.</title>
        <authorList>
            <person name="Miao H."/>
            <person name="Wang L."/>
            <person name="Qu L."/>
            <person name="Liu H."/>
            <person name="Sun Y."/>
            <person name="Le M."/>
            <person name="Wang Q."/>
            <person name="Wei S."/>
            <person name="Zheng Y."/>
            <person name="Lin W."/>
            <person name="Duan Y."/>
            <person name="Cao H."/>
            <person name="Xiong S."/>
            <person name="Wang X."/>
            <person name="Wei L."/>
            <person name="Li C."/>
            <person name="Ma Q."/>
            <person name="Ju M."/>
            <person name="Zhao R."/>
            <person name="Li G."/>
            <person name="Mu C."/>
            <person name="Tian Q."/>
            <person name="Mei H."/>
            <person name="Zhang T."/>
            <person name="Gao T."/>
            <person name="Zhang H."/>
        </authorList>
    </citation>
    <scope>NUCLEOTIDE SEQUENCE</scope>
    <source>
        <strain evidence="3">K16</strain>
    </source>
</reference>
<dbReference type="AlphaFoldDB" id="A0AAE1WUI8"/>
<keyword evidence="4" id="KW-1185">Reference proteome</keyword>
<dbReference type="PANTHER" id="PTHR23257">
    <property type="entry name" value="SERINE-THREONINE PROTEIN KINASE"/>
    <property type="match status" value="1"/>
</dbReference>
<dbReference type="InterPro" id="IPR008271">
    <property type="entry name" value="Ser/Thr_kinase_AS"/>
</dbReference>
<feature type="region of interest" description="Disordered" evidence="1">
    <location>
        <begin position="725"/>
        <end position="744"/>
    </location>
</feature>
<dbReference type="CDD" id="cd06410">
    <property type="entry name" value="PB1_UP2"/>
    <property type="match status" value="1"/>
</dbReference>
<name>A0AAE1WUI8_9LAMI</name>
<dbReference type="GO" id="GO:0005524">
    <property type="term" value="F:ATP binding"/>
    <property type="evidence" value="ECO:0007669"/>
    <property type="project" value="InterPro"/>
</dbReference>
<sequence length="1228" mass="135971">MEEKTGKFLIGQQNNSGQVSYSYDDNRKDGPGSVSKMFSQDPSNSMDKILRPGEVNITVGARPVLNYSIQTGEEFALEFMWERVTPGNIIFQILLLELIVKLHLGIYMGKIQDAVNDGSQIEEKSICEPLQSIIRASSNNKSVHRLHSHSSLGSCGGPSKLLKLLCSFGGKILPRPSDRKLRYVGGETRILRISKDISWDELKQKTSAIYNEPHSIKYQLPGEDLDALVSVSSDEDLQNMMEEYNVLDDGGSQKLRMFLISNDDLDDSQLGLEGLEGDSDIQYVVAVNGMDFGSRRNSIGLDSHLGNNLDELLGLNVERRSGQIAASLPSGGTAHREVASTLPNQSSQIEIPSSSRAFEANSLGYQVQTISEQPEWHSSRASNQVDILPTKDEKIIVPSSVRFQYDYGSHHPLNHRPVAEKLVSNPILGQTVPHEALNVDQSYGSLNAKVPGVSGLELKLESKTVVQKKIESHKDHSPRRDNESSIRKVCDSTKLQPLDDGKAISSHPYDVSSLNNMKLEASAISATTDKGTLVLPKRVSEKNHEDVRDHVPPNIAQDEKMNKLDIVDHAYTSGAATMPLHSDSDVYTEDISYEPDIIPQRLFCSERVHREQAGLCRLSKSNNSSGPKLLMTHSRSDVSQHISESVDTSPDWDMTANLEKFNAAKSIYVGSGDTEEKLKESQKLTDDAAVISAMASSVCDKNEPSHKAELDAVVAPIAVTSGSSFPMKNQGTSEYPHNESPRTSMEFNHNKMNEKANEAKFMGRGEIPFAAAFQSKPRVVAASPEHGDILIDINDRFPHDFLSDIFSKAIIEESSAGVTPLHGDAAGLSVNLSNHEPKDWSFFQNFAQDDSRRDVSLMDQDHLTFSPSQAKFGEDVPIDYGYPPFEADAVTAVHAHSRTNLDAEIQRPLSPPVRPDTMHLHSDYDISQNVENLQFDRPMNSRTAVPDYEDAKKAAQPTGFPLVDFSVGEFDPSALQIIKNRDLEELRELGSGTYGTVYHAEFWHEAGILSKLHHPNVVAFYGVVQDGPGGTLATVTEYMVNGSLRHALISKDRHLDRRKRLIIAMDAAFGMEYLHSRNIVHFDLKCDNLLVNLKDPSRPICKKYIGYWWCPGTLPWMAPELLNGSSSKVSEKVDVFSFGIVLWEILTGEEPYANMHYGAIIGGIVNNTLRPPVPTFCDPEWRLLMEQCWAPDPLARPSFTEIAGRLRTMSAACSTKPQGFTAQNQLSK</sequence>
<feature type="region of interest" description="Disordered" evidence="1">
    <location>
        <begin position="1"/>
        <end position="45"/>
    </location>
</feature>
<gene>
    <name evidence="3" type="ORF">Sango_1429400</name>
</gene>
<dbReference type="PROSITE" id="PS50011">
    <property type="entry name" value="PROTEIN_KINASE_DOM"/>
    <property type="match status" value="1"/>
</dbReference>
<reference evidence="3" key="1">
    <citation type="submission" date="2020-06" db="EMBL/GenBank/DDBJ databases">
        <authorList>
            <person name="Li T."/>
            <person name="Hu X."/>
            <person name="Zhang T."/>
            <person name="Song X."/>
            <person name="Zhang H."/>
            <person name="Dai N."/>
            <person name="Sheng W."/>
            <person name="Hou X."/>
            <person name="Wei L."/>
        </authorList>
    </citation>
    <scope>NUCLEOTIDE SEQUENCE</scope>
    <source>
        <strain evidence="3">K16</strain>
        <tissue evidence="3">Leaf</tissue>
    </source>
</reference>
<dbReference type="EMBL" id="JACGWL010000007">
    <property type="protein sequence ID" value="KAK4399539.1"/>
    <property type="molecule type" value="Genomic_DNA"/>
</dbReference>
<dbReference type="Gene3D" id="3.10.20.90">
    <property type="entry name" value="Phosphatidylinositol 3-kinase Catalytic Subunit, Chain A, domain 1"/>
    <property type="match status" value="1"/>
</dbReference>
<dbReference type="CDD" id="cd13999">
    <property type="entry name" value="STKc_MAP3K-like"/>
    <property type="match status" value="1"/>
</dbReference>
<dbReference type="PROSITE" id="PS00108">
    <property type="entry name" value="PROTEIN_KINASE_ST"/>
    <property type="match status" value="1"/>
</dbReference>
<dbReference type="PANTHER" id="PTHR23257:SF957">
    <property type="entry name" value="F3O9.7 PROTEIN-RELATED"/>
    <property type="match status" value="1"/>
</dbReference>
<dbReference type="Pfam" id="PF00564">
    <property type="entry name" value="PB1"/>
    <property type="match status" value="1"/>
</dbReference>
<comment type="caution">
    <text evidence="3">The sequence shown here is derived from an EMBL/GenBank/DDBJ whole genome shotgun (WGS) entry which is preliminary data.</text>
</comment>
<dbReference type="SMART" id="SM00666">
    <property type="entry name" value="PB1"/>
    <property type="match status" value="1"/>
</dbReference>
<dbReference type="InterPro" id="IPR011009">
    <property type="entry name" value="Kinase-like_dom_sf"/>
</dbReference>
<dbReference type="InterPro" id="IPR001245">
    <property type="entry name" value="Ser-Thr/Tyr_kinase_cat_dom"/>
</dbReference>
<dbReference type="InterPro" id="IPR050167">
    <property type="entry name" value="Ser_Thr_protein_kinase"/>
</dbReference>
<keyword evidence="3" id="KW-0418">Kinase</keyword>
<dbReference type="SUPFAM" id="SSF54277">
    <property type="entry name" value="CAD &amp; PB1 domains"/>
    <property type="match status" value="1"/>
</dbReference>
<protein>
    <submittedName>
        <fullName evidence="3">Serine/threonine-protein kinase CTR1</fullName>
    </submittedName>
</protein>
<dbReference type="Pfam" id="PF07714">
    <property type="entry name" value="PK_Tyr_Ser-Thr"/>
    <property type="match status" value="1"/>
</dbReference>
<dbReference type="PRINTS" id="PR00109">
    <property type="entry name" value="TYRKINASE"/>
</dbReference>
<dbReference type="InterPro" id="IPR000719">
    <property type="entry name" value="Prot_kinase_dom"/>
</dbReference>
<dbReference type="InterPro" id="IPR000270">
    <property type="entry name" value="PB1_dom"/>
</dbReference>
<feature type="domain" description="Protein kinase" evidence="2">
    <location>
        <begin position="924"/>
        <end position="1209"/>
    </location>
</feature>
<dbReference type="GO" id="GO:0004672">
    <property type="term" value="F:protein kinase activity"/>
    <property type="evidence" value="ECO:0007669"/>
    <property type="project" value="InterPro"/>
</dbReference>
<dbReference type="GO" id="GO:0007165">
    <property type="term" value="P:signal transduction"/>
    <property type="evidence" value="ECO:0007669"/>
    <property type="project" value="TreeGrafter"/>
</dbReference>
<proteinExistence type="predicted"/>
<evidence type="ECO:0000313" key="4">
    <source>
        <dbReference type="Proteomes" id="UP001289374"/>
    </source>
</evidence>